<dbReference type="Pfam" id="PF02841">
    <property type="entry name" value="GBP_C"/>
    <property type="match status" value="1"/>
</dbReference>
<dbReference type="Gene3D" id="1.20.1000.10">
    <property type="entry name" value="Guanylate-binding protein, C-terminal domain"/>
    <property type="match status" value="1"/>
</dbReference>
<organism evidence="3 4">
    <name type="scientific">Hymenochirus boettgeri</name>
    <name type="common">Congo dwarf clawed frog</name>
    <dbReference type="NCBI Taxonomy" id="247094"/>
    <lineage>
        <taxon>Eukaryota</taxon>
        <taxon>Metazoa</taxon>
        <taxon>Chordata</taxon>
        <taxon>Craniata</taxon>
        <taxon>Vertebrata</taxon>
        <taxon>Euteleostomi</taxon>
        <taxon>Amphibia</taxon>
        <taxon>Batrachia</taxon>
        <taxon>Anura</taxon>
        <taxon>Pipoidea</taxon>
        <taxon>Pipidae</taxon>
        <taxon>Pipinae</taxon>
        <taxon>Hymenochirus</taxon>
    </lineage>
</organism>
<proteinExistence type="predicted"/>
<dbReference type="Proteomes" id="UP000812440">
    <property type="component" value="Unassembled WGS sequence"/>
</dbReference>
<evidence type="ECO:0000313" key="4">
    <source>
        <dbReference type="Proteomes" id="UP000812440"/>
    </source>
</evidence>
<keyword evidence="1" id="KW-0175">Coiled coil</keyword>
<dbReference type="EMBL" id="JAACNH010005033">
    <property type="protein sequence ID" value="KAG8429591.1"/>
    <property type="molecule type" value="Genomic_DNA"/>
</dbReference>
<sequence length="131" mass="15374">MTELVRTGSVWQENEYVQVLETTHKETSGGSASLEVLQNFLNNIKATEDSIIQADATMTELEKEIAEKKNQAEIAEREKQILEQNKNELQEMMENQKKSHEQHEKMLIEKMEQDRLKMVEENERVIKQKLE</sequence>
<evidence type="ECO:0000256" key="1">
    <source>
        <dbReference type="SAM" id="Coils"/>
    </source>
</evidence>
<feature type="domain" description="Guanylate-binding protein/Atlastin C-terminal" evidence="2">
    <location>
        <begin position="22"/>
        <end position="130"/>
    </location>
</feature>
<gene>
    <name evidence="3" type="ORF">GDO86_019759</name>
</gene>
<dbReference type="AlphaFoldDB" id="A0A8T2IG78"/>
<protein>
    <recommendedName>
        <fullName evidence="2">Guanylate-binding protein/Atlastin C-terminal domain-containing protein</fullName>
    </recommendedName>
</protein>
<accession>A0A8T2IG78</accession>
<dbReference type="SUPFAM" id="SSF48340">
    <property type="entry name" value="Interferon-induced guanylate-binding protein 1 (GBP1), C-terminal domain"/>
    <property type="match status" value="1"/>
</dbReference>
<dbReference type="InterPro" id="IPR003191">
    <property type="entry name" value="Guanylate-bd/ATL_C"/>
</dbReference>
<feature type="non-terminal residue" evidence="3">
    <location>
        <position position="131"/>
    </location>
</feature>
<keyword evidence="4" id="KW-1185">Reference proteome</keyword>
<dbReference type="GO" id="GO:0005525">
    <property type="term" value="F:GTP binding"/>
    <property type="evidence" value="ECO:0007669"/>
    <property type="project" value="InterPro"/>
</dbReference>
<name>A0A8T2IG78_9PIPI</name>
<dbReference type="InterPro" id="IPR036543">
    <property type="entry name" value="Guanylate-bd_C_sf"/>
</dbReference>
<reference evidence="3" key="1">
    <citation type="thesis" date="2020" institute="ProQuest LLC" country="789 East Eisenhower Parkway, Ann Arbor, MI, USA">
        <title>Comparative Genomics and Chromosome Evolution.</title>
        <authorList>
            <person name="Mudd A.B."/>
        </authorList>
    </citation>
    <scope>NUCLEOTIDE SEQUENCE</scope>
    <source>
        <strain evidence="3">Female2</strain>
        <tissue evidence="3">Blood</tissue>
    </source>
</reference>
<dbReference type="GO" id="GO:0003924">
    <property type="term" value="F:GTPase activity"/>
    <property type="evidence" value="ECO:0007669"/>
    <property type="project" value="InterPro"/>
</dbReference>
<feature type="coiled-coil region" evidence="1">
    <location>
        <begin position="44"/>
        <end position="128"/>
    </location>
</feature>
<evidence type="ECO:0000313" key="3">
    <source>
        <dbReference type="EMBL" id="KAG8429591.1"/>
    </source>
</evidence>
<comment type="caution">
    <text evidence="3">The sequence shown here is derived from an EMBL/GenBank/DDBJ whole genome shotgun (WGS) entry which is preliminary data.</text>
</comment>
<evidence type="ECO:0000259" key="2">
    <source>
        <dbReference type="Pfam" id="PF02841"/>
    </source>
</evidence>